<dbReference type="EC" id="3.5.1.10" evidence="3 4"/>
<dbReference type="InterPro" id="IPR041729">
    <property type="entry name" value="Formyl-FH4-Hydrolase_C"/>
</dbReference>
<feature type="active site" evidence="3">
    <location>
        <position position="239"/>
    </location>
</feature>
<evidence type="ECO:0000313" key="7">
    <source>
        <dbReference type="Proteomes" id="UP000473325"/>
    </source>
</evidence>
<dbReference type="NCBIfam" id="NF004684">
    <property type="entry name" value="PRK06027.1"/>
    <property type="match status" value="1"/>
</dbReference>
<dbReference type="SUPFAM" id="SSF53328">
    <property type="entry name" value="Formyltransferase"/>
    <property type="match status" value="1"/>
</dbReference>
<comment type="catalytic activity">
    <reaction evidence="3">
        <text>(6R)-10-formyltetrahydrofolate + H2O = (6S)-5,6,7,8-tetrahydrofolate + formate + H(+)</text>
        <dbReference type="Rhea" id="RHEA:19833"/>
        <dbReference type="ChEBI" id="CHEBI:15377"/>
        <dbReference type="ChEBI" id="CHEBI:15378"/>
        <dbReference type="ChEBI" id="CHEBI:15740"/>
        <dbReference type="ChEBI" id="CHEBI:57453"/>
        <dbReference type="ChEBI" id="CHEBI:195366"/>
        <dbReference type="EC" id="3.5.1.10"/>
    </reaction>
</comment>
<dbReference type="Proteomes" id="UP000473325">
    <property type="component" value="Unassembled WGS sequence"/>
</dbReference>
<comment type="similarity">
    <text evidence="3">Belongs to the PurU family.</text>
</comment>
<reference evidence="6 7" key="1">
    <citation type="submission" date="2019-12" db="EMBL/GenBank/DDBJ databases">
        <authorList>
            <person name="Kun Z."/>
        </authorList>
    </citation>
    <scope>NUCLEOTIDE SEQUENCE [LARGE SCALE GENOMIC DNA]</scope>
    <source>
        <strain evidence="6 7">YIM 123512</strain>
    </source>
</reference>
<dbReference type="GO" id="GO:0008864">
    <property type="term" value="F:formyltetrahydrofolate deformylase activity"/>
    <property type="evidence" value="ECO:0007669"/>
    <property type="project" value="UniProtKB-UniRule"/>
</dbReference>
<evidence type="ECO:0000256" key="2">
    <source>
        <dbReference type="ARBA" id="ARBA00022801"/>
    </source>
</evidence>
<dbReference type="CDD" id="cd08648">
    <property type="entry name" value="FMT_core_Formyl-FH4-Hydrolase_C"/>
    <property type="match status" value="1"/>
</dbReference>
<dbReference type="CDD" id="cd04875">
    <property type="entry name" value="ACT_F4HF-DF"/>
    <property type="match status" value="1"/>
</dbReference>
<dbReference type="SUPFAM" id="SSF55021">
    <property type="entry name" value="ACT-like"/>
    <property type="match status" value="1"/>
</dbReference>
<dbReference type="PRINTS" id="PR01575">
    <property type="entry name" value="FFH4HYDRLASE"/>
</dbReference>
<keyword evidence="2 3" id="KW-0378">Hydrolase</keyword>
<comment type="caution">
    <text evidence="6">The sequence shown here is derived from an EMBL/GenBank/DDBJ whole genome shotgun (WGS) entry which is preliminary data.</text>
</comment>
<sequence length="295" mass="32968">MPTTTVAAASEVRGDFVLTIVCPDRPGIVHAVTGWLLQHHGNILESQQFDDARAGKFFMRIDFEVHEPVDAEDLRADFAGAVARDFDMQFELWDAAAPYRTLIMVSKQLHCLNDLLFRKSTGELQIDVPVVVSNHRDAEPLVRSYGIDFQHVPVTPDTKEDAERTLMGLVDDLGIHLVVLARYMQILSDPLCRQLSGRAINIHHSFLPSFKGAKPYHAAFDRGVKLVGATAHYVTADLDEGPIIEQDVTRADHTYTAEQLVVAGRDVEAAVLSRAVRWHSQTRVLEHDGRTVVFR</sequence>
<keyword evidence="7" id="KW-1185">Reference proteome</keyword>
<dbReference type="PIRSF" id="PIRSF036480">
    <property type="entry name" value="FormyFH4_hydr"/>
    <property type="match status" value="1"/>
</dbReference>
<dbReference type="NCBIfam" id="TIGR00655">
    <property type="entry name" value="PurU"/>
    <property type="match status" value="1"/>
</dbReference>
<evidence type="ECO:0000259" key="5">
    <source>
        <dbReference type="PROSITE" id="PS51671"/>
    </source>
</evidence>
<dbReference type="PANTHER" id="PTHR42706:SF1">
    <property type="entry name" value="FORMYLTETRAHYDROFOLATE DEFORMYLASE 2, MITOCHONDRIAL"/>
    <property type="match status" value="1"/>
</dbReference>
<evidence type="ECO:0000313" key="6">
    <source>
        <dbReference type="EMBL" id="MXG91460.1"/>
    </source>
</evidence>
<dbReference type="InterPro" id="IPR045865">
    <property type="entry name" value="ACT-like_dom_sf"/>
</dbReference>
<dbReference type="AlphaFoldDB" id="A0A6L7EXC3"/>
<keyword evidence="3" id="KW-0658">Purine biosynthesis</keyword>
<organism evidence="6 7">
    <name type="scientific">Nocardioides flavescens</name>
    <dbReference type="NCBI Taxonomy" id="2691959"/>
    <lineage>
        <taxon>Bacteria</taxon>
        <taxon>Bacillati</taxon>
        <taxon>Actinomycetota</taxon>
        <taxon>Actinomycetes</taxon>
        <taxon>Propionibacteriales</taxon>
        <taxon>Nocardioidaceae</taxon>
        <taxon>Nocardioides</taxon>
    </lineage>
</organism>
<dbReference type="Pfam" id="PF00551">
    <property type="entry name" value="Formyl_trans_N"/>
    <property type="match status" value="1"/>
</dbReference>
<accession>A0A6L7EXC3</accession>
<dbReference type="PANTHER" id="PTHR42706">
    <property type="entry name" value="FORMYLTETRAHYDROFOLATE DEFORMYLASE"/>
    <property type="match status" value="1"/>
</dbReference>
<dbReference type="PROSITE" id="PS51671">
    <property type="entry name" value="ACT"/>
    <property type="match status" value="1"/>
</dbReference>
<dbReference type="RefSeq" id="WP_160879379.1">
    <property type="nucleotide sequence ID" value="NZ_WUEK01000012.1"/>
</dbReference>
<dbReference type="UniPathway" id="UPA00074">
    <property type="reaction ID" value="UER00170"/>
</dbReference>
<dbReference type="InterPro" id="IPR004810">
    <property type="entry name" value="PurU"/>
</dbReference>
<evidence type="ECO:0000256" key="3">
    <source>
        <dbReference type="HAMAP-Rule" id="MF_01927"/>
    </source>
</evidence>
<dbReference type="HAMAP" id="MF_01927">
    <property type="entry name" value="PurU"/>
    <property type="match status" value="1"/>
</dbReference>
<dbReference type="GO" id="GO:0006730">
    <property type="term" value="P:one-carbon metabolic process"/>
    <property type="evidence" value="ECO:0007669"/>
    <property type="project" value="UniProtKB-KW"/>
</dbReference>
<comment type="pathway">
    <text evidence="3">Purine metabolism; IMP biosynthesis via de novo pathway; formate from 10-formyl-5,6,7,8-tetrahydrofolate: step 1/1.</text>
</comment>
<dbReference type="GO" id="GO:0006189">
    <property type="term" value="P:'de novo' IMP biosynthetic process"/>
    <property type="evidence" value="ECO:0007669"/>
    <property type="project" value="UniProtKB-UniRule"/>
</dbReference>
<dbReference type="InterPro" id="IPR036477">
    <property type="entry name" value="Formyl_transf_N_sf"/>
</dbReference>
<name>A0A6L7EXC3_9ACTN</name>
<dbReference type="Gene3D" id="3.30.70.260">
    <property type="match status" value="1"/>
</dbReference>
<keyword evidence="1 3" id="KW-0554">One-carbon metabolism</keyword>
<dbReference type="InterPro" id="IPR002376">
    <property type="entry name" value="Formyl_transf_N"/>
</dbReference>
<dbReference type="Pfam" id="PF01842">
    <property type="entry name" value="ACT"/>
    <property type="match status" value="1"/>
</dbReference>
<evidence type="ECO:0000256" key="1">
    <source>
        <dbReference type="ARBA" id="ARBA00022563"/>
    </source>
</evidence>
<dbReference type="EMBL" id="WUEK01000012">
    <property type="protein sequence ID" value="MXG91460.1"/>
    <property type="molecule type" value="Genomic_DNA"/>
</dbReference>
<evidence type="ECO:0000256" key="4">
    <source>
        <dbReference type="NCBIfam" id="TIGR00655"/>
    </source>
</evidence>
<feature type="domain" description="ACT" evidence="5">
    <location>
        <begin position="17"/>
        <end position="93"/>
    </location>
</feature>
<proteinExistence type="inferred from homology"/>
<comment type="function">
    <text evidence="3">Catalyzes the hydrolysis of 10-formyltetrahydrofolate (formyl-FH4) to formate and tetrahydrofolate (FH4).</text>
</comment>
<dbReference type="Gene3D" id="3.40.50.170">
    <property type="entry name" value="Formyl transferase, N-terminal domain"/>
    <property type="match status" value="1"/>
</dbReference>
<protein>
    <recommendedName>
        <fullName evidence="3 4">Formyltetrahydrofolate deformylase</fullName>
        <ecNumber evidence="3 4">3.5.1.10</ecNumber>
    </recommendedName>
    <alternativeName>
        <fullName evidence="3">Formyl-FH(4) hydrolase</fullName>
    </alternativeName>
</protein>
<dbReference type="InterPro" id="IPR044074">
    <property type="entry name" value="PurU_ACT"/>
</dbReference>
<dbReference type="InterPro" id="IPR002912">
    <property type="entry name" value="ACT_dom"/>
</dbReference>
<gene>
    <name evidence="3 6" type="primary">purU</name>
    <name evidence="6" type="ORF">GRQ65_18090</name>
</gene>